<dbReference type="OrthoDB" id="270970at2759"/>
<evidence type="ECO:0000259" key="1">
    <source>
        <dbReference type="Pfam" id="PF00168"/>
    </source>
</evidence>
<dbReference type="InterPro" id="IPR035892">
    <property type="entry name" value="C2_domain_sf"/>
</dbReference>
<dbReference type="Gene3D" id="2.60.40.150">
    <property type="entry name" value="C2 domain"/>
    <property type="match status" value="1"/>
</dbReference>
<dbReference type="InParanoid" id="A0A058ZVP1"/>
<dbReference type="InterPro" id="IPR000008">
    <property type="entry name" value="C2_dom"/>
</dbReference>
<name>A0A058ZVP1_EUCGR</name>
<dbReference type="Gramene" id="KCW45873">
    <property type="protein sequence ID" value="KCW45873"/>
    <property type="gene ID" value="EUGRSUZ_L00238"/>
</dbReference>
<evidence type="ECO:0000313" key="2">
    <source>
        <dbReference type="EMBL" id="KCW45873.1"/>
    </source>
</evidence>
<dbReference type="EMBL" id="KK198769">
    <property type="protein sequence ID" value="KCW45873.1"/>
    <property type="molecule type" value="Genomic_DNA"/>
</dbReference>
<dbReference type="SUPFAM" id="SSF49562">
    <property type="entry name" value="C2 domain (Calcium/lipid-binding domain, CaLB)"/>
    <property type="match status" value="1"/>
</dbReference>
<accession>A0A058ZVP1</accession>
<dbReference type="STRING" id="71139.A0A058ZVP1"/>
<proteinExistence type="predicted"/>
<sequence>MVFRTLEITMISFMGREAVSFYLVGSLSGNKSDKKQRTPVHKDGSMNRTFVFPIDGATARAGRLKFKIMAKRTFSFDKDVGEVDVPVRDLLEEGGAGDGKPKVLKYSVRSPSGKSKGVLGFSFKFREAAPPPGACPLNPVPTNGYPSLGNRYAVPPPASQAALKKAGGKIFMLMGKFLEKLLTGDCISNAINDVGFDYGGDK</sequence>
<dbReference type="Pfam" id="PF00168">
    <property type="entry name" value="C2"/>
    <property type="match status" value="1"/>
</dbReference>
<dbReference type="PANTHER" id="PTHR32246:SF163">
    <property type="entry name" value="PROTEIN SRC2-LIKE"/>
    <property type="match status" value="1"/>
</dbReference>
<dbReference type="KEGG" id="egr:104428269"/>
<gene>
    <name evidence="2" type="ORF">EUGRSUZ_L00238</name>
</gene>
<protein>
    <recommendedName>
        <fullName evidence="1">C2 domain-containing protein</fullName>
    </recommendedName>
</protein>
<dbReference type="AlphaFoldDB" id="A0A058ZVP1"/>
<organism evidence="2">
    <name type="scientific">Eucalyptus grandis</name>
    <name type="common">Flooded gum</name>
    <dbReference type="NCBI Taxonomy" id="71139"/>
    <lineage>
        <taxon>Eukaryota</taxon>
        <taxon>Viridiplantae</taxon>
        <taxon>Streptophyta</taxon>
        <taxon>Embryophyta</taxon>
        <taxon>Tracheophyta</taxon>
        <taxon>Spermatophyta</taxon>
        <taxon>Magnoliopsida</taxon>
        <taxon>eudicotyledons</taxon>
        <taxon>Gunneridae</taxon>
        <taxon>Pentapetalae</taxon>
        <taxon>rosids</taxon>
        <taxon>malvids</taxon>
        <taxon>Myrtales</taxon>
        <taxon>Myrtaceae</taxon>
        <taxon>Myrtoideae</taxon>
        <taxon>Eucalypteae</taxon>
        <taxon>Eucalyptus</taxon>
    </lineage>
</organism>
<dbReference type="PANTHER" id="PTHR32246">
    <property type="entry name" value="INGRESSION PROTEIN FIC1"/>
    <property type="match status" value="1"/>
</dbReference>
<reference evidence="2" key="1">
    <citation type="submission" date="2013-07" db="EMBL/GenBank/DDBJ databases">
        <title>The genome of Eucalyptus grandis.</title>
        <authorList>
            <person name="Schmutz J."/>
            <person name="Hayes R."/>
            <person name="Myburg A."/>
            <person name="Tuskan G."/>
            <person name="Grattapaglia D."/>
            <person name="Rokhsar D.S."/>
        </authorList>
    </citation>
    <scope>NUCLEOTIDE SEQUENCE</scope>
    <source>
        <tissue evidence="2">Leaf extractions</tissue>
    </source>
</reference>
<feature type="domain" description="C2" evidence="1">
    <location>
        <begin position="20"/>
        <end position="93"/>
    </location>
</feature>